<proteinExistence type="predicted"/>
<protein>
    <submittedName>
        <fullName evidence="2">Uncharacterized protein</fullName>
    </submittedName>
</protein>
<keyword evidence="1" id="KW-0175">Coiled coil</keyword>
<gene>
    <name evidence="3" type="ORF">F1644_13030</name>
    <name evidence="2" type="ORF">GGR15_003077</name>
</gene>
<dbReference type="Proteomes" id="UP000576368">
    <property type="component" value="Unassembled WGS sequence"/>
</dbReference>
<dbReference type="EMBL" id="JAATLI010000011">
    <property type="protein sequence ID" value="NJC19443.1"/>
    <property type="molecule type" value="Genomic_DNA"/>
</dbReference>
<keyword evidence="5" id="KW-1185">Reference proteome</keyword>
<evidence type="ECO:0000313" key="4">
    <source>
        <dbReference type="Proteomes" id="UP000576368"/>
    </source>
</evidence>
<evidence type="ECO:0000313" key="2">
    <source>
        <dbReference type="EMBL" id="NJC19443.1"/>
    </source>
</evidence>
<evidence type="ECO:0000256" key="1">
    <source>
        <dbReference type="SAM" id="Coils"/>
    </source>
</evidence>
<dbReference type="GeneID" id="86892231"/>
<name>A0A7X5YE01_9BACT</name>
<dbReference type="RefSeq" id="WP_118594316.1">
    <property type="nucleotide sequence ID" value="NZ_BMPA01000001.1"/>
</dbReference>
<accession>A0A7X5YE01</accession>
<evidence type="ECO:0000313" key="3">
    <source>
        <dbReference type="EMBL" id="WOF13127.1"/>
    </source>
</evidence>
<organism evidence="2 4">
    <name type="scientific">Butyricimonas paravirosa</name>
    <dbReference type="NCBI Taxonomy" id="1472417"/>
    <lineage>
        <taxon>Bacteria</taxon>
        <taxon>Pseudomonadati</taxon>
        <taxon>Bacteroidota</taxon>
        <taxon>Bacteroidia</taxon>
        <taxon>Bacteroidales</taxon>
        <taxon>Odoribacteraceae</taxon>
        <taxon>Butyricimonas</taxon>
    </lineage>
</organism>
<sequence length="218" mass="25944">MKALLLSLLFFLSVGKLLGQQPYYKYGETTHGKKTSYHVSQDSLFVIMEKIEGHPIMKPVRLQNINNKHDLFDNKKFQRKNGRMLLEYPMTTAEIVYRHLKQEMEALLDAKLGISIHMLANRQGDIVEISFLIWDHPAWQAIPPDTFYMIEQEIKKKIKLADPESFNEDYIYAVTDISFFGTQKELLEEEKKMKELSKEFYIYEQNRRKMREKRESRK</sequence>
<reference evidence="2 4" key="2">
    <citation type="submission" date="2020-03" db="EMBL/GenBank/DDBJ databases">
        <title>Genomic Encyclopedia of Type Strains, Phase IV (KMG-IV): sequencing the most valuable type-strain genomes for metagenomic binning, comparative biology and taxonomic classification.</title>
        <authorList>
            <person name="Goeker M."/>
        </authorList>
    </citation>
    <scope>NUCLEOTIDE SEQUENCE [LARGE SCALE GENOMIC DNA]</scope>
    <source>
        <strain evidence="2 4">DSM 105722</strain>
    </source>
</reference>
<dbReference type="Proteomes" id="UP001302374">
    <property type="component" value="Chromosome"/>
</dbReference>
<feature type="coiled-coil region" evidence="1">
    <location>
        <begin position="186"/>
        <end position="213"/>
    </location>
</feature>
<dbReference type="AlphaFoldDB" id="A0A7X5YE01"/>
<reference evidence="3 5" key="1">
    <citation type="submission" date="2019-09" db="EMBL/GenBank/DDBJ databases">
        <title>Butyricimonas paravirosa DSM 105722 (=214-4 = JCM 18677 = CCUG 65563).</title>
        <authorList>
            <person name="Le Roy T."/>
            <person name="Cani P.D."/>
        </authorList>
    </citation>
    <scope>NUCLEOTIDE SEQUENCE [LARGE SCALE GENOMIC DNA]</scope>
    <source>
        <strain evidence="3 5">DSM 105722</strain>
    </source>
</reference>
<evidence type="ECO:0000313" key="5">
    <source>
        <dbReference type="Proteomes" id="UP001302374"/>
    </source>
</evidence>
<dbReference type="EMBL" id="CP043839">
    <property type="protein sequence ID" value="WOF13127.1"/>
    <property type="molecule type" value="Genomic_DNA"/>
</dbReference>